<evidence type="ECO:0000313" key="1">
    <source>
        <dbReference type="EMBL" id="MEL0658600.1"/>
    </source>
</evidence>
<gene>
    <name evidence="1" type="ORF">V6255_05535</name>
</gene>
<dbReference type="CDD" id="cd10936">
    <property type="entry name" value="CE4_DAC2"/>
    <property type="match status" value="1"/>
</dbReference>
<comment type="caution">
    <text evidence="1">The sequence shown here is derived from an EMBL/GenBank/DDBJ whole genome shotgun (WGS) entry which is preliminary data.</text>
</comment>
<reference evidence="1 2" key="1">
    <citation type="submission" date="2024-02" db="EMBL/GenBank/DDBJ databases">
        <title>Bacteria isolated from the canopy kelp, Nereocystis luetkeana.</title>
        <authorList>
            <person name="Pfister C.A."/>
            <person name="Younker I.T."/>
            <person name="Light S.H."/>
        </authorList>
    </citation>
    <scope>NUCLEOTIDE SEQUENCE [LARGE SCALE GENOMIC DNA]</scope>
    <source>
        <strain evidence="1 2">TI.2.07</strain>
    </source>
</reference>
<name>A0ABU9H9X1_9GAMM</name>
<dbReference type="PANTHER" id="PTHR30105:SF2">
    <property type="entry name" value="DIVERGENT POLYSACCHARIDE DEACETYLASE SUPERFAMILY"/>
    <property type="match status" value="1"/>
</dbReference>
<dbReference type="InterPro" id="IPR011330">
    <property type="entry name" value="Glyco_hydro/deAcase_b/a-brl"/>
</dbReference>
<sequence length="262" mass="29605">MSCSVNTVVATPIGKIAIIIDDMGYNRHNQSFSKLPNPITFAILPFTPYSQKIANAAHQQNREVILHIPMQAQSHNHLLGKGALMEQMTKQYFQHVLSHGLADIPYAIGVNNHMGSKLTEEIIPMQWTMELLSKRGLFFVDSLTTAHSVAESSAVSAGLPSLRRHIFLDNIRTSAAMDKQFQQAIEHSLKAPYTILIGHPYPETLQYLSQRLGAPNKDFQLVKLSQLIPEKQRVMLENKKVQYQQEKQYNLLYPLTTTSKIQ</sequence>
<keyword evidence="2" id="KW-1185">Reference proteome</keyword>
<dbReference type="RefSeq" id="WP_341627244.1">
    <property type="nucleotide sequence ID" value="NZ_JBAKBA010000009.1"/>
</dbReference>
<dbReference type="PANTHER" id="PTHR30105">
    <property type="entry name" value="UNCHARACTERIZED YIBQ-RELATED"/>
    <property type="match status" value="1"/>
</dbReference>
<organism evidence="1 2">
    <name type="scientific">Psychromonas arctica</name>
    <dbReference type="NCBI Taxonomy" id="168275"/>
    <lineage>
        <taxon>Bacteria</taxon>
        <taxon>Pseudomonadati</taxon>
        <taxon>Pseudomonadota</taxon>
        <taxon>Gammaproteobacteria</taxon>
        <taxon>Alteromonadales</taxon>
        <taxon>Psychromonadaceae</taxon>
        <taxon>Psychromonas</taxon>
    </lineage>
</organism>
<accession>A0ABU9H9X1</accession>
<dbReference type="Gene3D" id="3.20.20.370">
    <property type="entry name" value="Glycoside hydrolase/deacetylase"/>
    <property type="match status" value="1"/>
</dbReference>
<protein>
    <submittedName>
        <fullName evidence="1">Divergent polysaccharide deacetylase family protein</fullName>
    </submittedName>
</protein>
<dbReference type="Pfam" id="PF04748">
    <property type="entry name" value="Polysacc_deac_2"/>
    <property type="match status" value="1"/>
</dbReference>
<proteinExistence type="predicted"/>
<dbReference type="Proteomes" id="UP001366060">
    <property type="component" value="Unassembled WGS sequence"/>
</dbReference>
<dbReference type="EMBL" id="JBAKBA010000009">
    <property type="protein sequence ID" value="MEL0658600.1"/>
    <property type="molecule type" value="Genomic_DNA"/>
</dbReference>
<dbReference type="InterPro" id="IPR006837">
    <property type="entry name" value="Divergent_DAC"/>
</dbReference>
<evidence type="ECO:0000313" key="2">
    <source>
        <dbReference type="Proteomes" id="UP001366060"/>
    </source>
</evidence>
<dbReference type="SUPFAM" id="SSF88713">
    <property type="entry name" value="Glycoside hydrolase/deacetylase"/>
    <property type="match status" value="1"/>
</dbReference>